<evidence type="ECO:0000313" key="1">
    <source>
        <dbReference type="EMBL" id="RFB99826.1"/>
    </source>
</evidence>
<evidence type="ECO:0000313" key="2">
    <source>
        <dbReference type="Proteomes" id="UP000256748"/>
    </source>
</evidence>
<sequence>MRRLFRWADCYDKREKCNIIRSIDGAFGWSISSLSVIPGREPRIHATATRGRGVDARLKAEHDGGWVADGACTAMGGAGDAPFFIGWNGIGGSKKLPLTLALSP</sequence>
<dbReference type="EMBL" id="NAOO01000004">
    <property type="protein sequence ID" value="RFB99826.1"/>
    <property type="molecule type" value="Genomic_DNA"/>
</dbReference>
<gene>
    <name evidence="1" type="ORF">B5K10_04770</name>
</gene>
<dbReference type="Proteomes" id="UP000256748">
    <property type="component" value="Unassembled WGS sequence"/>
</dbReference>
<accession>A0A3E1BXC8</accession>
<organism evidence="1 2">
    <name type="scientific">Rhizobium leguminosarum bv. trifolii</name>
    <dbReference type="NCBI Taxonomy" id="386"/>
    <lineage>
        <taxon>Bacteria</taxon>
        <taxon>Pseudomonadati</taxon>
        <taxon>Pseudomonadota</taxon>
        <taxon>Alphaproteobacteria</taxon>
        <taxon>Hyphomicrobiales</taxon>
        <taxon>Rhizobiaceae</taxon>
        <taxon>Rhizobium/Agrobacterium group</taxon>
        <taxon>Rhizobium</taxon>
    </lineage>
</organism>
<proteinExistence type="predicted"/>
<protein>
    <submittedName>
        <fullName evidence="1">Uncharacterized protein</fullName>
    </submittedName>
</protein>
<reference evidence="1 2" key="1">
    <citation type="submission" date="2017-03" db="EMBL/GenBank/DDBJ databases">
        <title>Genome analysis of Rhizobial strains effectives or ineffectives for nitrogen fixation isolated from bean seeds.</title>
        <authorList>
            <person name="Peralta H."/>
            <person name="Aguilar-Vera A."/>
            <person name="Mora Y."/>
            <person name="Vargas-Lagunas C."/>
            <person name="Girard L."/>
            <person name="Mora J."/>
        </authorList>
    </citation>
    <scope>NUCLEOTIDE SEQUENCE [LARGE SCALE GENOMIC DNA]</scope>
    <source>
        <strain evidence="1 2">CCGM5</strain>
    </source>
</reference>
<name>A0A3E1BXC8_RHILT</name>
<dbReference type="AlphaFoldDB" id="A0A3E1BXC8"/>
<comment type="caution">
    <text evidence="1">The sequence shown here is derived from an EMBL/GenBank/DDBJ whole genome shotgun (WGS) entry which is preliminary data.</text>
</comment>